<dbReference type="PANTHER" id="PTHR30040">
    <property type="entry name" value="THIAMINE BIOSYNTHESIS LIPOPROTEIN APBE"/>
    <property type="match status" value="1"/>
</dbReference>
<evidence type="ECO:0000256" key="2">
    <source>
        <dbReference type="ARBA" id="ARBA00011955"/>
    </source>
</evidence>
<dbReference type="InterPro" id="IPR024932">
    <property type="entry name" value="ApbE"/>
</dbReference>
<evidence type="ECO:0000313" key="11">
    <source>
        <dbReference type="EMBL" id="MCM0620168.1"/>
    </source>
</evidence>
<dbReference type="GO" id="GO:0016740">
    <property type="term" value="F:transferase activity"/>
    <property type="evidence" value="ECO:0007669"/>
    <property type="project" value="UniProtKB-KW"/>
</dbReference>
<dbReference type="InterPro" id="IPR003374">
    <property type="entry name" value="ApbE-like_sf"/>
</dbReference>
<dbReference type="EMBL" id="JAMOIL010000008">
    <property type="protein sequence ID" value="MCM0620168.1"/>
    <property type="molecule type" value="Genomic_DNA"/>
</dbReference>
<accession>A0A9X2IEL3</accession>
<gene>
    <name evidence="11" type="ORF">M8330_07645</name>
</gene>
<dbReference type="Proteomes" id="UP001139485">
    <property type="component" value="Unassembled WGS sequence"/>
</dbReference>
<dbReference type="AlphaFoldDB" id="A0A9X2IEL3"/>
<dbReference type="RefSeq" id="WP_250826840.1">
    <property type="nucleotide sequence ID" value="NZ_JAMOIL010000008.1"/>
</dbReference>
<evidence type="ECO:0000256" key="9">
    <source>
        <dbReference type="ARBA" id="ARBA00031306"/>
    </source>
</evidence>
<keyword evidence="6" id="KW-0479">Metal-binding</keyword>
<comment type="catalytic activity">
    <reaction evidence="10">
        <text>L-threonyl-[protein] + FAD = FMN-L-threonyl-[protein] + AMP + H(+)</text>
        <dbReference type="Rhea" id="RHEA:36847"/>
        <dbReference type="Rhea" id="RHEA-COMP:11060"/>
        <dbReference type="Rhea" id="RHEA-COMP:11061"/>
        <dbReference type="ChEBI" id="CHEBI:15378"/>
        <dbReference type="ChEBI" id="CHEBI:30013"/>
        <dbReference type="ChEBI" id="CHEBI:57692"/>
        <dbReference type="ChEBI" id="CHEBI:74257"/>
        <dbReference type="ChEBI" id="CHEBI:456215"/>
        <dbReference type="EC" id="2.7.1.180"/>
    </reaction>
</comment>
<evidence type="ECO:0000256" key="6">
    <source>
        <dbReference type="ARBA" id="ARBA00022723"/>
    </source>
</evidence>
<keyword evidence="4" id="KW-0285">Flavoprotein</keyword>
<keyword evidence="8" id="KW-0460">Magnesium</keyword>
<name>A0A9X2IEL3_9ACTN</name>
<evidence type="ECO:0000256" key="7">
    <source>
        <dbReference type="ARBA" id="ARBA00022827"/>
    </source>
</evidence>
<dbReference type="GO" id="GO:0046872">
    <property type="term" value="F:metal ion binding"/>
    <property type="evidence" value="ECO:0007669"/>
    <property type="project" value="UniProtKB-KW"/>
</dbReference>
<organism evidence="11 12">
    <name type="scientific">Nocardioides bruguierae</name>
    <dbReference type="NCBI Taxonomy" id="2945102"/>
    <lineage>
        <taxon>Bacteria</taxon>
        <taxon>Bacillati</taxon>
        <taxon>Actinomycetota</taxon>
        <taxon>Actinomycetes</taxon>
        <taxon>Propionibacteriales</taxon>
        <taxon>Nocardioidaceae</taxon>
        <taxon>Nocardioides</taxon>
    </lineage>
</organism>
<evidence type="ECO:0000256" key="10">
    <source>
        <dbReference type="ARBA" id="ARBA00048540"/>
    </source>
</evidence>
<sequence length="335" mass="34844">MSTLLQRPLAAATQPAPVMAGAAASWRALGTTVEVRTERPDEIECATTLLGQVLTDVADVASRFDPDSDLSRVNAAAGHWVEVDPLLVSAVRVALDAAAATDGLVHPLLGRPMIELGYDADLTQVRRRGELTPLPHAPAPAPAVDAWEDVALREDAVRIPAGTALDLGATAKAWCTDLALAAFRAAGLHRALVSAGGDLRTHGPGAWTVRVAERPGDAAEAGRTQLVDATGALATSSVLERRWRAAGTERHHLLDPRTGQPLTGPWRTATVAAPTTVLANVAATQALVLGHDALAHLHATGLAARLVDHDGRVTAVNGWPTTPLTDPSPDGDPHA</sequence>
<reference evidence="11" key="1">
    <citation type="submission" date="2022-05" db="EMBL/GenBank/DDBJ databases">
        <authorList>
            <person name="Tuo L."/>
        </authorList>
    </citation>
    <scope>NUCLEOTIDE SEQUENCE</scope>
    <source>
        <strain evidence="11">BSK12Z-4</strain>
    </source>
</reference>
<dbReference type="Gene3D" id="3.10.520.10">
    <property type="entry name" value="ApbE-like domains"/>
    <property type="match status" value="1"/>
</dbReference>
<comment type="caution">
    <text evidence="11">The sequence shown here is derived from an EMBL/GenBank/DDBJ whole genome shotgun (WGS) entry which is preliminary data.</text>
</comment>
<evidence type="ECO:0000256" key="5">
    <source>
        <dbReference type="ARBA" id="ARBA00022679"/>
    </source>
</evidence>
<keyword evidence="7" id="KW-0274">FAD</keyword>
<dbReference type="SUPFAM" id="SSF143631">
    <property type="entry name" value="ApbE-like"/>
    <property type="match status" value="1"/>
</dbReference>
<proteinExistence type="predicted"/>
<dbReference type="Pfam" id="PF02424">
    <property type="entry name" value="ApbE"/>
    <property type="match status" value="1"/>
</dbReference>
<keyword evidence="5 11" id="KW-0808">Transferase</keyword>
<evidence type="ECO:0000313" key="12">
    <source>
        <dbReference type="Proteomes" id="UP001139485"/>
    </source>
</evidence>
<keyword evidence="12" id="KW-1185">Reference proteome</keyword>
<evidence type="ECO:0000256" key="3">
    <source>
        <dbReference type="ARBA" id="ARBA00016337"/>
    </source>
</evidence>
<evidence type="ECO:0000256" key="4">
    <source>
        <dbReference type="ARBA" id="ARBA00022630"/>
    </source>
</evidence>
<evidence type="ECO:0000256" key="1">
    <source>
        <dbReference type="ARBA" id="ARBA00001946"/>
    </source>
</evidence>
<dbReference type="PANTHER" id="PTHR30040:SF2">
    <property type="entry name" value="FAD:PROTEIN FMN TRANSFERASE"/>
    <property type="match status" value="1"/>
</dbReference>
<protein>
    <recommendedName>
        <fullName evidence="3">FAD:protein FMN transferase</fullName>
        <ecNumber evidence="2">2.7.1.180</ecNumber>
    </recommendedName>
    <alternativeName>
        <fullName evidence="9">Flavin transferase</fullName>
    </alternativeName>
</protein>
<comment type="cofactor">
    <cofactor evidence="1">
        <name>Mg(2+)</name>
        <dbReference type="ChEBI" id="CHEBI:18420"/>
    </cofactor>
</comment>
<dbReference type="EC" id="2.7.1.180" evidence="2"/>
<evidence type="ECO:0000256" key="8">
    <source>
        <dbReference type="ARBA" id="ARBA00022842"/>
    </source>
</evidence>